<gene>
    <name evidence="1" type="ORF">HMF3257_10545</name>
</gene>
<proteinExistence type="predicted"/>
<reference evidence="1 2" key="1">
    <citation type="submission" date="2018-06" db="EMBL/GenBank/DDBJ databases">
        <title>Spirosoma sp. HMF3257 Genome sequencing and assembly.</title>
        <authorList>
            <person name="Kang H."/>
            <person name="Cha I."/>
            <person name="Kim H."/>
            <person name="Kang J."/>
            <person name="Joh K."/>
        </authorList>
    </citation>
    <scope>NUCLEOTIDE SEQUENCE [LARGE SCALE GENOMIC DNA]</scope>
    <source>
        <strain evidence="1 2">HMF3257</strain>
    </source>
</reference>
<accession>A0A327NGU4</accession>
<name>A0A327NGU4_9BACT</name>
<sequence length="139" mass="16064">MGKQPKVGIAIFILLASLMLLREMSRRDTLSKTLNECSIYTVGNIYHVYTLRGMSHAKYTFSIAAATISDDESVNNFDTGEPWLVDMKKLAKRRLFLQINCTNHNVHRILWHISVPDTLNDVPKNGWREKPDWAENFIR</sequence>
<dbReference type="AlphaFoldDB" id="A0A327NGU4"/>
<protein>
    <submittedName>
        <fullName evidence="1">Uncharacterized protein</fullName>
    </submittedName>
</protein>
<comment type="caution">
    <text evidence="1">The sequence shown here is derived from an EMBL/GenBank/DDBJ whole genome shotgun (WGS) entry which is preliminary data.</text>
</comment>
<dbReference type="Proteomes" id="UP000249016">
    <property type="component" value="Unassembled WGS sequence"/>
</dbReference>
<evidence type="ECO:0000313" key="1">
    <source>
        <dbReference type="EMBL" id="RAI74600.1"/>
    </source>
</evidence>
<dbReference type="EMBL" id="QLII01000001">
    <property type="protein sequence ID" value="RAI74600.1"/>
    <property type="molecule type" value="Genomic_DNA"/>
</dbReference>
<keyword evidence="2" id="KW-1185">Reference proteome</keyword>
<dbReference type="RefSeq" id="WP_111342029.1">
    <property type="nucleotide sequence ID" value="NZ_QLII01000001.1"/>
</dbReference>
<organism evidence="1 2">
    <name type="scientific">Spirosoma telluris</name>
    <dbReference type="NCBI Taxonomy" id="2183553"/>
    <lineage>
        <taxon>Bacteria</taxon>
        <taxon>Pseudomonadati</taxon>
        <taxon>Bacteroidota</taxon>
        <taxon>Cytophagia</taxon>
        <taxon>Cytophagales</taxon>
        <taxon>Cytophagaceae</taxon>
        <taxon>Spirosoma</taxon>
    </lineage>
</organism>
<dbReference type="OrthoDB" id="838278at2"/>
<evidence type="ECO:0000313" key="2">
    <source>
        <dbReference type="Proteomes" id="UP000249016"/>
    </source>
</evidence>